<evidence type="ECO:0000256" key="9">
    <source>
        <dbReference type="ARBA" id="ARBA00023163"/>
    </source>
</evidence>
<keyword evidence="8 12" id="KW-0238">DNA-binding</keyword>
<evidence type="ECO:0000256" key="11">
    <source>
        <dbReference type="ARBA" id="ARBA00023306"/>
    </source>
</evidence>
<proteinExistence type="inferred from homology"/>
<evidence type="ECO:0000313" key="16">
    <source>
        <dbReference type="Proteomes" id="UP000053240"/>
    </source>
</evidence>
<feature type="compositionally biased region" description="Polar residues" evidence="13">
    <location>
        <begin position="85"/>
        <end position="95"/>
    </location>
</feature>
<dbReference type="Proteomes" id="UP000053240">
    <property type="component" value="Unassembled WGS sequence"/>
</dbReference>
<accession>A0A194RF20</accession>
<keyword evidence="10" id="KW-0539">Nucleus</keyword>
<gene>
    <name evidence="15" type="ORF">RR48_09941</name>
</gene>
<dbReference type="InParanoid" id="A0A194RF20"/>
<keyword evidence="4 12" id="KW-0863">Zinc-finger</keyword>
<dbReference type="PANTHER" id="PTHR46600:SF1">
    <property type="entry name" value="THAP DOMAIN-CONTAINING PROTEIN 1"/>
    <property type="match status" value="1"/>
</dbReference>
<feature type="region of interest" description="Disordered" evidence="13">
    <location>
        <begin position="79"/>
        <end position="129"/>
    </location>
</feature>
<dbReference type="AlphaFoldDB" id="A0A194RF20"/>
<protein>
    <recommendedName>
        <fullName evidence="14">THAP-type domain-containing protein</fullName>
    </recommendedName>
</protein>
<evidence type="ECO:0000256" key="1">
    <source>
        <dbReference type="ARBA" id="ARBA00004642"/>
    </source>
</evidence>
<dbReference type="PANTHER" id="PTHR46600">
    <property type="entry name" value="THAP DOMAIN-CONTAINING"/>
    <property type="match status" value="1"/>
</dbReference>
<dbReference type="GO" id="GO:0008270">
    <property type="term" value="F:zinc ion binding"/>
    <property type="evidence" value="ECO:0007669"/>
    <property type="project" value="UniProtKB-KW"/>
</dbReference>
<evidence type="ECO:0000256" key="2">
    <source>
        <dbReference type="ARBA" id="ARBA00006177"/>
    </source>
</evidence>
<reference evidence="15 16" key="1">
    <citation type="journal article" date="2015" name="Nat. Commun.">
        <title>Outbred genome sequencing and CRISPR/Cas9 gene editing in butterflies.</title>
        <authorList>
            <person name="Li X."/>
            <person name="Fan D."/>
            <person name="Zhang W."/>
            <person name="Liu G."/>
            <person name="Zhang L."/>
            <person name="Zhao L."/>
            <person name="Fang X."/>
            <person name="Chen L."/>
            <person name="Dong Y."/>
            <person name="Chen Y."/>
            <person name="Ding Y."/>
            <person name="Zhao R."/>
            <person name="Feng M."/>
            <person name="Zhu Y."/>
            <person name="Feng Y."/>
            <person name="Jiang X."/>
            <person name="Zhu D."/>
            <person name="Xiang H."/>
            <person name="Feng X."/>
            <person name="Li S."/>
            <person name="Wang J."/>
            <person name="Zhang G."/>
            <person name="Kronforst M.R."/>
            <person name="Wang W."/>
        </authorList>
    </citation>
    <scope>NUCLEOTIDE SEQUENCE [LARGE SCALE GENOMIC DNA]</scope>
    <source>
        <strain evidence="15">Ya'a_city_454_Pm</strain>
        <tissue evidence="15">Whole body</tissue>
    </source>
</reference>
<dbReference type="SUPFAM" id="SSF57716">
    <property type="entry name" value="Glucocorticoid receptor-like (DNA-binding domain)"/>
    <property type="match status" value="1"/>
</dbReference>
<name>A0A194RF20_PAPMA</name>
<evidence type="ECO:0000256" key="4">
    <source>
        <dbReference type="ARBA" id="ARBA00022771"/>
    </source>
</evidence>
<keyword evidence="16" id="KW-1185">Reference proteome</keyword>
<dbReference type="GO" id="GO:0005654">
    <property type="term" value="C:nucleoplasm"/>
    <property type="evidence" value="ECO:0007669"/>
    <property type="project" value="UniProtKB-SubCell"/>
</dbReference>
<feature type="region of interest" description="Disordered" evidence="13">
    <location>
        <begin position="171"/>
        <end position="191"/>
    </location>
</feature>
<evidence type="ECO:0000256" key="7">
    <source>
        <dbReference type="ARBA" id="ARBA00023054"/>
    </source>
</evidence>
<feature type="domain" description="THAP-type" evidence="14">
    <location>
        <begin position="1"/>
        <end position="67"/>
    </location>
</feature>
<evidence type="ECO:0000256" key="12">
    <source>
        <dbReference type="PROSITE-ProRule" id="PRU00309"/>
    </source>
</evidence>
<evidence type="ECO:0000256" key="5">
    <source>
        <dbReference type="ARBA" id="ARBA00022833"/>
    </source>
</evidence>
<keyword evidence="5" id="KW-0862">Zinc</keyword>
<dbReference type="Gene3D" id="6.20.210.20">
    <property type="entry name" value="THAP domain"/>
    <property type="match status" value="1"/>
</dbReference>
<keyword evidence="9" id="KW-0804">Transcription</keyword>
<evidence type="ECO:0000256" key="8">
    <source>
        <dbReference type="ARBA" id="ARBA00023125"/>
    </source>
</evidence>
<dbReference type="Pfam" id="PF05485">
    <property type="entry name" value="THAP"/>
    <property type="match status" value="1"/>
</dbReference>
<dbReference type="EMBL" id="KQ460323">
    <property type="protein sequence ID" value="KPJ15895.1"/>
    <property type="molecule type" value="Genomic_DNA"/>
</dbReference>
<dbReference type="InterPro" id="IPR026516">
    <property type="entry name" value="THAP1/10"/>
</dbReference>
<dbReference type="GO" id="GO:0043565">
    <property type="term" value="F:sequence-specific DNA binding"/>
    <property type="evidence" value="ECO:0007669"/>
    <property type="project" value="InterPro"/>
</dbReference>
<evidence type="ECO:0000259" key="14">
    <source>
        <dbReference type="PROSITE" id="PS50950"/>
    </source>
</evidence>
<evidence type="ECO:0000256" key="13">
    <source>
        <dbReference type="SAM" id="MobiDB-lite"/>
    </source>
</evidence>
<keyword evidence="7" id="KW-0175">Coiled coil</keyword>
<dbReference type="InterPro" id="IPR038441">
    <property type="entry name" value="THAP_Znf_sf"/>
</dbReference>
<dbReference type="InterPro" id="IPR006612">
    <property type="entry name" value="THAP_Znf"/>
</dbReference>
<organism evidence="15 16">
    <name type="scientific">Papilio machaon</name>
    <name type="common">Old World swallowtail butterfly</name>
    <dbReference type="NCBI Taxonomy" id="76193"/>
    <lineage>
        <taxon>Eukaryota</taxon>
        <taxon>Metazoa</taxon>
        <taxon>Ecdysozoa</taxon>
        <taxon>Arthropoda</taxon>
        <taxon>Hexapoda</taxon>
        <taxon>Insecta</taxon>
        <taxon>Pterygota</taxon>
        <taxon>Neoptera</taxon>
        <taxon>Endopterygota</taxon>
        <taxon>Lepidoptera</taxon>
        <taxon>Glossata</taxon>
        <taxon>Ditrysia</taxon>
        <taxon>Papilionoidea</taxon>
        <taxon>Papilionidae</taxon>
        <taxon>Papilioninae</taxon>
        <taxon>Papilio</taxon>
    </lineage>
</organism>
<dbReference type="PROSITE" id="PS50950">
    <property type="entry name" value="ZF_THAP"/>
    <property type="match status" value="1"/>
</dbReference>
<evidence type="ECO:0000256" key="6">
    <source>
        <dbReference type="ARBA" id="ARBA00023015"/>
    </source>
</evidence>
<evidence type="ECO:0000313" key="15">
    <source>
        <dbReference type="EMBL" id="KPJ15895.1"/>
    </source>
</evidence>
<keyword evidence="6" id="KW-0805">Transcription regulation</keyword>
<comment type="subcellular location">
    <subcellularLocation>
        <location evidence="1">Nucleus</location>
        <location evidence="1">Nucleoplasm</location>
    </subcellularLocation>
</comment>
<evidence type="ECO:0000256" key="3">
    <source>
        <dbReference type="ARBA" id="ARBA00022723"/>
    </source>
</evidence>
<comment type="similarity">
    <text evidence="2">Belongs to the THAP1 family.</text>
</comment>
<evidence type="ECO:0000256" key="10">
    <source>
        <dbReference type="ARBA" id="ARBA00023242"/>
    </source>
</evidence>
<sequence>MNDVSWSFPNNPLRAAKWIAIVATERSEEFYKPTKNSVICSEHFDSNDIIGNTERRRLDKTAVPKYKIQSIPPEELTVRRKSRTSFKAQKTNPQDSGAIDEVDILERTSYNDQDIPPRSPSIYSSENESLSESLNDKQYLLKGGKIVSRVTLRGAHIPAPVPYFDGVGHMTRPAGARSPDPNSQSDVKRMFHSDDVDVSSLFVNT</sequence>
<keyword evidence="3" id="KW-0479">Metal-binding</keyword>
<keyword evidence="11" id="KW-0131">Cell cycle</keyword>